<reference evidence="2 3" key="1">
    <citation type="submission" date="2019-05" db="EMBL/GenBank/DDBJ databases">
        <title>Another draft genome of Portunus trituberculatus and its Hox gene families provides insights of decapod evolution.</title>
        <authorList>
            <person name="Jeong J.-H."/>
            <person name="Song I."/>
            <person name="Kim S."/>
            <person name="Choi T."/>
            <person name="Kim D."/>
            <person name="Ryu S."/>
            <person name="Kim W."/>
        </authorList>
    </citation>
    <scope>NUCLEOTIDE SEQUENCE [LARGE SCALE GENOMIC DNA]</scope>
    <source>
        <tissue evidence="2">Muscle</tissue>
    </source>
</reference>
<feature type="compositionally biased region" description="Basic and acidic residues" evidence="1">
    <location>
        <begin position="147"/>
        <end position="158"/>
    </location>
</feature>
<evidence type="ECO:0000313" key="2">
    <source>
        <dbReference type="EMBL" id="MPC55546.1"/>
    </source>
</evidence>
<organism evidence="2 3">
    <name type="scientific">Portunus trituberculatus</name>
    <name type="common">Swimming crab</name>
    <name type="synonym">Neptunus trituberculatus</name>
    <dbReference type="NCBI Taxonomy" id="210409"/>
    <lineage>
        <taxon>Eukaryota</taxon>
        <taxon>Metazoa</taxon>
        <taxon>Ecdysozoa</taxon>
        <taxon>Arthropoda</taxon>
        <taxon>Crustacea</taxon>
        <taxon>Multicrustacea</taxon>
        <taxon>Malacostraca</taxon>
        <taxon>Eumalacostraca</taxon>
        <taxon>Eucarida</taxon>
        <taxon>Decapoda</taxon>
        <taxon>Pleocyemata</taxon>
        <taxon>Brachyura</taxon>
        <taxon>Eubrachyura</taxon>
        <taxon>Portunoidea</taxon>
        <taxon>Portunidae</taxon>
        <taxon>Portuninae</taxon>
        <taxon>Portunus</taxon>
    </lineage>
</organism>
<feature type="region of interest" description="Disordered" evidence="1">
    <location>
        <begin position="103"/>
        <end position="158"/>
    </location>
</feature>
<protein>
    <submittedName>
        <fullName evidence="2">Uncharacterized protein</fullName>
    </submittedName>
</protein>
<feature type="compositionally biased region" description="Basic and acidic residues" evidence="1">
    <location>
        <begin position="126"/>
        <end position="138"/>
    </location>
</feature>
<name>A0A5B7GDA4_PORTR</name>
<keyword evidence="3" id="KW-1185">Reference proteome</keyword>
<dbReference type="AlphaFoldDB" id="A0A5B7GDA4"/>
<evidence type="ECO:0000313" key="3">
    <source>
        <dbReference type="Proteomes" id="UP000324222"/>
    </source>
</evidence>
<sequence>MYTAPSWRPATEAGLTVFLSQSRTRLPEVRAHPARSAQATTPPYLTTGGEALLKDAPANSSPISKENIGKNEGKYEKLWAKGILSTRYCLCCTCSLAGLYRGAAQREAPTEGESEGAAESRAAAAKRTDSQRLTDGRHSLIMAISRSSREKKSIGNEA</sequence>
<proteinExistence type="predicted"/>
<comment type="caution">
    <text evidence="2">The sequence shown here is derived from an EMBL/GenBank/DDBJ whole genome shotgun (WGS) entry which is preliminary data.</text>
</comment>
<dbReference type="Proteomes" id="UP000324222">
    <property type="component" value="Unassembled WGS sequence"/>
</dbReference>
<dbReference type="EMBL" id="VSRR010013270">
    <property type="protein sequence ID" value="MPC55546.1"/>
    <property type="molecule type" value="Genomic_DNA"/>
</dbReference>
<accession>A0A5B7GDA4</accession>
<gene>
    <name evidence="2" type="ORF">E2C01_049486</name>
</gene>
<evidence type="ECO:0000256" key="1">
    <source>
        <dbReference type="SAM" id="MobiDB-lite"/>
    </source>
</evidence>